<gene>
    <name evidence="11" type="ORF">CfE428DRAFT_5401</name>
</gene>
<comment type="caution">
    <text evidence="11">The sequence shown here is derived from an EMBL/GenBank/DDBJ whole genome shotgun (WGS) entry which is preliminary data.</text>
</comment>
<feature type="transmembrane region" description="Helical" evidence="8">
    <location>
        <begin position="283"/>
        <end position="304"/>
    </location>
</feature>
<dbReference type="eggNOG" id="COG0577">
    <property type="taxonomic scope" value="Bacteria"/>
</dbReference>
<dbReference type="GO" id="GO:0022857">
    <property type="term" value="F:transmembrane transporter activity"/>
    <property type="evidence" value="ECO:0007669"/>
    <property type="project" value="TreeGrafter"/>
</dbReference>
<dbReference type="InterPro" id="IPR003838">
    <property type="entry name" value="ABC3_permease_C"/>
</dbReference>
<dbReference type="EMBL" id="ABVL01000024">
    <property type="protein sequence ID" value="EDY17056.1"/>
    <property type="molecule type" value="Genomic_DNA"/>
</dbReference>
<evidence type="ECO:0000259" key="10">
    <source>
        <dbReference type="Pfam" id="PF12704"/>
    </source>
</evidence>
<evidence type="ECO:0000259" key="9">
    <source>
        <dbReference type="Pfam" id="PF02687"/>
    </source>
</evidence>
<reference evidence="11 12" key="1">
    <citation type="journal article" date="2011" name="J. Bacteriol.">
        <title>Genome sequence of Chthoniobacter flavus Ellin428, an aerobic heterotrophic soil bacterium.</title>
        <authorList>
            <person name="Kant R."/>
            <person name="van Passel M.W."/>
            <person name="Palva A."/>
            <person name="Lucas S."/>
            <person name="Lapidus A."/>
            <person name="Glavina Del Rio T."/>
            <person name="Dalin E."/>
            <person name="Tice H."/>
            <person name="Bruce D."/>
            <person name="Goodwin L."/>
            <person name="Pitluck S."/>
            <person name="Larimer F.W."/>
            <person name="Land M.L."/>
            <person name="Hauser L."/>
            <person name="Sangwan P."/>
            <person name="de Vos W.M."/>
            <person name="Janssen P.H."/>
            <person name="Smidt H."/>
        </authorList>
    </citation>
    <scope>NUCLEOTIDE SEQUENCE [LARGE SCALE GENOMIC DNA]</scope>
    <source>
        <strain evidence="11 12">Ellin428</strain>
    </source>
</reference>
<dbReference type="Pfam" id="PF12704">
    <property type="entry name" value="MacB_PCD"/>
    <property type="match status" value="1"/>
</dbReference>
<sequence length="405" mass="44208">MQQVGGIEQVSVIPQEPPEEQQLFADTSPGRTVKDAESIERSAPLISSVTPVSTLGGCAIHRGPITIRGSVDGCWPSYVEINKHNVAVGRNLCDLDLEEAKRVCVIGKVIVDRLWPEFPNYNPIGETILLNNRPFTVVGVFEFYEREQDKRRRQLAQEKANAKATPTPTPAKKRSGRSSRSTPLGNIPFLAKNSTIIIPISTMMFEFKSASVVGGVDQGPNLKLDALTFQVADINRFQEALAQVRRILTETHRTVEDFAFSTREEMFDAIEQNIHETRMSGGLIAGISLLVGGIGIMNIMLASITERIREIGVRRAVGAKARDIFVQIVVESAVIGFIGGLLGLIASAAMMKLLIYISPGKNAPVVELDNVLISFGFAVVIGVLSGLYPAWKASRLDPIEALRYG</sequence>
<proteinExistence type="inferred from homology"/>
<keyword evidence="3 8" id="KW-0812">Transmembrane</keyword>
<dbReference type="GO" id="GO:0005886">
    <property type="term" value="C:plasma membrane"/>
    <property type="evidence" value="ECO:0007669"/>
    <property type="project" value="UniProtKB-SubCell"/>
</dbReference>
<feature type="region of interest" description="Disordered" evidence="7">
    <location>
        <begin position="152"/>
        <end position="184"/>
    </location>
</feature>
<dbReference type="InParanoid" id="B4D911"/>
<name>B4D911_9BACT</name>
<evidence type="ECO:0000256" key="8">
    <source>
        <dbReference type="SAM" id="Phobius"/>
    </source>
</evidence>
<evidence type="ECO:0000256" key="1">
    <source>
        <dbReference type="ARBA" id="ARBA00004651"/>
    </source>
</evidence>
<feature type="transmembrane region" description="Helical" evidence="8">
    <location>
        <begin position="371"/>
        <end position="391"/>
    </location>
</feature>
<comment type="similarity">
    <text evidence="6">Belongs to the ABC-4 integral membrane protein family.</text>
</comment>
<evidence type="ECO:0000313" key="12">
    <source>
        <dbReference type="Proteomes" id="UP000005824"/>
    </source>
</evidence>
<feature type="domain" description="MacB-like periplasmic core" evidence="10">
    <location>
        <begin position="22"/>
        <end position="143"/>
    </location>
</feature>
<dbReference type="STRING" id="497964.CfE428DRAFT_5401"/>
<feature type="region of interest" description="Disordered" evidence="7">
    <location>
        <begin position="1"/>
        <end position="30"/>
    </location>
</feature>
<dbReference type="AlphaFoldDB" id="B4D911"/>
<accession>B4D911</accession>
<dbReference type="InterPro" id="IPR025857">
    <property type="entry name" value="MacB_PCD"/>
</dbReference>
<feature type="transmembrane region" description="Helical" evidence="8">
    <location>
        <begin position="324"/>
        <end position="351"/>
    </location>
</feature>
<evidence type="ECO:0000256" key="4">
    <source>
        <dbReference type="ARBA" id="ARBA00022989"/>
    </source>
</evidence>
<feature type="domain" description="ABC3 transporter permease C-terminal" evidence="9">
    <location>
        <begin position="283"/>
        <end position="398"/>
    </location>
</feature>
<evidence type="ECO:0000256" key="2">
    <source>
        <dbReference type="ARBA" id="ARBA00022475"/>
    </source>
</evidence>
<keyword evidence="2" id="KW-1003">Cell membrane</keyword>
<dbReference type="PANTHER" id="PTHR30572">
    <property type="entry name" value="MEMBRANE COMPONENT OF TRANSPORTER-RELATED"/>
    <property type="match status" value="1"/>
</dbReference>
<keyword evidence="12" id="KW-1185">Reference proteome</keyword>
<evidence type="ECO:0000313" key="11">
    <source>
        <dbReference type="EMBL" id="EDY17056.1"/>
    </source>
</evidence>
<evidence type="ECO:0000256" key="7">
    <source>
        <dbReference type="SAM" id="MobiDB-lite"/>
    </source>
</evidence>
<evidence type="ECO:0000256" key="6">
    <source>
        <dbReference type="ARBA" id="ARBA00038076"/>
    </source>
</evidence>
<organism evidence="11 12">
    <name type="scientific">Chthoniobacter flavus Ellin428</name>
    <dbReference type="NCBI Taxonomy" id="497964"/>
    <lineage>
        <taxon>Bacteria</taxon>
        <taxon>Pseudomonadati</taxon>
        <taxon>Verrucomicrobiota</taxon>
        <taxon>Spartobacteria</taxon>
        <taxon>Chthoniobacterales</taxon>
        <taxon>Chthoniobacteraceae</taxon>
        <taxon>Chthoniobacter</taxon>
    </lineage>
</organism>
<comment type="subcellular location">
    <subcellularLocation>
        <location evidence="1">Cell membrane</location>
        <topology evidence="1">Multi-pass membrane protein</topology>
    </subcellularLocation>
</comment>
<dbReference type="InterPro" id="IPR050250">
    <property type="entry name" value="Macrolide_Exporter_MacB"/>
</dbReference>
<dbReference type="PANTHER" id="PTHR30572:SF4">
    <property type="entry name" value="ABC TRANSPORTER PERMEASE YTRF"/>
    <property type="match status" value="1"/>
</dbReference>
<keyword evidence="5 8" id="KW-0472">Membrane</keyword>
<evidence type="ECO:0000256" key="3">
    <source>
        <dbReference type="ARBA" id="ARBA00022692"/>
    </source>
</evidence>
<dbReference type="Pfam" id="PF02687">
    <property type="entry name" value="FtsX"/>
    <property type="match status" value="1"/>
</dbReference>
<dbReference type="RefSeq" id="WP_006982722.1">
    <property type="nucleotide sequence ID" value="NZ_ABVL01000024.1"/>
</dbReference>
<keyword evidence="4 8" id="KW-1133">Transmembrane helix</keyword>
<dbReference type="Proteomes" id="UP000005824">
    <property type="component" value="Unassembled WGS sequence"/>
</dbReference>
<evidence type="ECO:0000256" key="5">
    <source>
        <dbReference type="ARBA" id="ARBA00023136"/>
    </source>
</evidence>
<evidence type="ECO:0008006" key="13">
    <source>
        <dbReference type="Google" id="ProtNLM"/>
    </source>
</evidence>
<protein>
    <recommendedName>
        <fullName evidence="13">ABC3 transporter permease protein domain-containing protein</fullName>
    </recommendedName>
</protein>